<dbReference type="Proteomes" id="UP000694941">
    <property type="component" value="Unplaced"/>
</dbReference>
<feature type="chain" id="PRO_5046691056" evidence="1">
    <location>
        <begin position="24"/>
        <end position="104"/>
    </location>
</feature>
<feature type="signal peptide" evidence="1">
    <location>
        <begin position="1"/>
        <end position="23"/>
    </location>
</feature>
<evidence type="ECO:0000256" key="1">
    <source>
        <dbReference type="SAM" id="SignalP"/>
    </source>
</evidence>
<sequence>MFFIYLRLILCLVLRFYVIQVMAGYEVKTDTHGYVIFCGEQSPCINPNGLNANPNDCCSFFNCYNCTSYFLKCPSGLHFNLKRNTCDWPHQADCRAQNTYCHQK</sequence>
<dbReference type="SUPFAM" id="SSF57625">
    <property type="entry name" value="Invertebrate chitin-binding proteins"/>
    <property type="match status" value="1"/>
</dbReference>
<dbReference type="RefSeq" id="XP_013772282.1">
    <property type="nucleotide sequence ID" value="XM_013916828.2"/>
</dbReference>
<accession>A0ABM1B0H9</accession>
<keyword evidence="3" id="KW-1185">Reference proteome</keyword>
<dbReference type="Pfam" id="PF01607">
    <property type="entry name" value="CBM_14"/>
    <property type="match status" value="1"/>
</dbReference>
<feature type="domain" description="Chitin-binding type-2" evidence="2">
    <location>
        <begin position="41"/>
        <end position="96"/>
    </location>
</feature>
<evidence type="ECO:0000313" key="3">
    <source>
        <dbReference type="Proteomes" id="UP000694941"/>
    </source>
</evidence>
<dbReference type="Gene3D" id="2.170.140.10">
    <property type="entry name" value="Chitin binding domain"/>
    <property type="match status" value="1"/>
</dbReference>
<gene>
    <name evidence="4" type="primary">LOC106457411</name>
</gene>
<reference evidence="4" key="1">
    <citation type="submission" date="2025-08" db="UniProtKB">
        <authorList>
            <consortium name="RefSeq"/>
        </authorList>
    </citation>
    <scope>IDENTIFICATION</scope>
    <source>
        <tissue evidence="4">Muscle</tissue>
    </source>
</reference>
<proteinExistence type="predicted"/>
<dbReference type="InterPro" id="IPR002557">
    <property type="entry name" value="Chitin-bd_dom"/>
</dbReference>
<dbReference type="PROSITE" id="PS50940">
    <property type="entry name" value="CHIT_BIND_II"/>
    <property type="match status" value="1"/>
</dbReference>
<organism evidence="3 4">
    <name type="scientific">Limulus polyphemus</name>
    <name type="common">Atlantic horseshoe crab</name>
    <dbReference type="NCBI Taxonomy" id="6850"/>
    <lineage>
        <taxon>Eukaryota</taxon>
        <taxon>Metazoa</taxon>
        <taxon>Ecdysozoa</taxon>
        <taxon>Arthropoda</taxon>
        <taxon>Chelicerata</taxon>
        <taxon>Merostomata</taxon>
        <taxon>Xiphosura</taxon>
        <taxon>Limulidae</taxon>
        <taxon>Limulus</taxon>
    </lineage>
</organism>
<keyword evidence="1" id="KW-0732">Signal</keyword>
<dbReference type="InterPro" id="IPR036508">
    <property type="entry name" value="Chitin-bd_dom_sf"/>
</dbReference>
<evidence type="ECO:0000313" key="4">
    <source>
        <dbReference type="RefSeq" id="XP_013772282.1"/>
    </source>
</evidence>
<protein>
    <submittedName>
        <fullName evidence="4">Peritrophin-1-like</fullName>
    </submittedName>
</protein>
<name>A0ABM1B0H9_LIMPO</name>
<dbReference type="SMART" id="SM00494">
    <property type="entry name" value="ChtBD2"/>
    <property type="match status" value="1"/>
</dbReference>
<dbReference type="GeneID" id="106457411"/>
<evidence type="ECO:0000259" key="2">
    <source>
        <dbReference type="PROSITE" id="PS50940"/>
    </source>
</evidence>